<keyword evidence="7" id="KW-0119">Carbohydrate metabolism</keyword>
<evidence type="ECO:0000256" key="6">
    <source>
        <dbReference type="ARBA" id="ARBA00023180"/>
    </source>
</evidence>
<dbReference type="PANTHER" id="PTHR42721">
    <property type="entry name" value="SUGAR HYDROLASE-RELATED"/>
    <property type="match status" value="1"/>
</dbReference>
<dbReference type="InterPro" id="IPR036962">
    <property type="entry name" value="Glyco_hydro_3_N_sf"/>
</dbReference>
<comment type="caution">
    <text evidence="14">The sequence shown here is derived from an EMBL/GenBank/DDBJ whole genome shotgun (WGS) entry which is preliminary data.</text>
</comment>
<evidence type="ECO:0000256" key="1">
    <source>
        <dbReference type="ARBA" id="ARBA00004851"/>
    </source>
</evidence>
<reference evidence="14 15" key="1">
    <citation type="submission" date="2024-02" db="EMBL/GenBank/DDBJ databases">
        <title>De novo assembly and annotation of 12 fungi associated with fruit tree decline syndrome in Ontario, Canada.</title>
        <authorList>
            <person name="Sulman M."/>
            <person name="Ellouze W."/>
            <person name="Ilyukhin E."/>
        </authorList>
    </citation>
    <scope>NUCLEOTIDE SEQUENCE [LARGE SCALE GENOMIC DNA]</scope>
    <source>
        <strain evidence="14 15">M1-105</strain>
    </source>
</reference>
<accession>A0ABR3SEM0</accession>
<sequence length="1146" mass="122946">MVKVSTSLVSLAVSLFAGGVFAHPGHHGTTEMKSRAEYMANAKRTSLSHCADILKARGTMDKIVERRQAKLEKIREKRGIKKRSLLKARDFDDVLNTDHESNLTGISKAPHVLSPEVTEGPYYVSGETVRTDMTEEEPGVSDVWDNSELYVDVMVMDTETCEPISDVALDFWACNSTGVYSGVVAGGNGNQADETNLQNKALRGIQFSDADGVIDFLTIFPGHYTGRTNHIHVMSHLSAEALPNGTITSGQVSHVGQLFFDQDLIDLVETASPYVDNTQSQMLNVDDGIMEQESATSDPVVSYVLLGDTIEEGIFSWISFGIDTTINKTVSAASSCYAEGCVANENAGGPGGPPPGLAGVAALAAQASALTTFGFPDCVNGPLKDNLVCDSSATPLDRATALVNELTLEEKLNNTGNTSPGVPRLGIPQYQWWNEALHGVAFTFPAKPMTDSGNFSSATSFPQPILMGAAFDDELIYEVASVISTEARAFSNGGHSGLDYWTPNINPYKDPRWGRGQETPGEDPFHLASYVQNLIRGLEGDQDDPYRKIVATCKHFTGYDMENWNGNFRYQFDARISQQDMVEYYMPPFQACAREARVGAFMCSYNAVNGVPTCADPWLLQTVLREHWGWEEDDHWVVSDCDAIQNVYLPHEWAETREQAVADSLNAGTDLNCGTYYQKYLPGAYDQGLINDTALNRALTRTYSSLIKLGYFDASDSQPYRQLGWSDVNTQHAQDLALKAAQEGIVLLKNDGLLPLSLDGVSSIALIGSWANATEQMQGNYAGTAPYLHSPLYAAQQLGVTVNYAEGASQANPTTDDWGAEYTAAENSDVIIVVGGIDNDIESEELDRVSLAWSGPQLDMITKLAEYGKPVIVVQMGAGQLDSTPLVSNANISALLWGGYPGQSGGTALFDVLTGAVAPAGRLPITQYPARYAREVPMTDMSLRPSASSTGRTYKWYNGSAVFPFGFGLHYTNFSAAVTSAPAASHAVADLVAGCNATAKLDLCPFATLAVDVANDGAVASDYVALAFLTGAFGPAPHPLASLVAYQRLRGIAAGGTATASLNLTLGSLARVNADGDKVLYPGDYAVVFDVPGALEKATANFTLTGDAVVIESWPRLDAGRVGSGVVNVPSDYYEGGFGSVQQEVL</sequence>
<evidence type="ECO:0000313" key="14">
    <source>
        <dbReference type="EMBL" id="KAL1618072.1"/>
    </source>
</evidence>
<keyword evidence="9" id="KW-0624">Polysaccharide degradation</keyword>
<keyword evidence="8" id="KW-0326">Glycosidase</keyword>
<keyword evidence="6" id="KW-0325">Glycoprotein</keyword>
<evidence type="ECO:0000256" key="2">
    <source>
        <dbReference type="ARBA" id="ARBA00005336"/>
    </source>
</evidence>
<dbReference type="InterPro" id="IPR013783">
    <property type="entry name" value="Ig-like_fold"/>
</dbReference>
<feature type="chain" id="PRO_5045955993" description="xylan 1,4-beta-xylosidase" evidence="12">
    <location>
        <begin position="23"/>
        <end position="1146"/>
    </location>
</feature>
<evidence type="ECO:0000259" key="13">
    <source>
        <dbReference type="SMART" id="SM01217"/>
    </source>
</evidence>
<dbReference type="PANTHER" id="PTHR42721:SF3">
    <property type="entry name" value="BETA-D-XYLOSIDASE 5-RELATED"/>
    <property type="match status" value="1"/>
</dbReference>
<gene>
    <name evidence="14" type="ORF">SLS56_010697</name>
</gene>
<comment type="pathway">
    <text evidence="1">Glycan degradation; xylan degradation.</text>
</comment>
<dbReference type="Gene3D" id="2.60.40.10">
    <property type="entry name" value="Immunoglobulins"/>
    <property type="match status" value="1"/>
</dbReference>
<dbReference type="InterPro" id="IPR044993">
    <property type="entry name" value="BXL"/>
</dbReference>
<dbReference type="InterPro" id="IPR015889">
    <property type="entry name" value="Intradiol_dOase_core"/>
</dbReference>
<evidence type="ECO:0000256" key="8">
    <source>
        <dbReference type="ARBA" id="ARBA00023295"/>
    </source>
</evidence>
<dbReference type="Proteomes" id="UP001521116">
    <property type="component" value="Unassembled WGS sequence"/>
</dbReference>
<dbReference type="SUPFAM" id="SSF52279">
    <property type="entry name" value="Beta-D-glucan exohydrolase, C-terminal domain"/>
    <property type="match status" value="1"/>
</dbReference>
<dbReference type="Pfam" id="PF01915">
    <property type="entry name" value="Glyco_hydro_3_C"/>
    <property type="match status" value="1"/>
</dbReference>
<keyword evidence="5" id="KW-0378">Hydrolase</keyword>
<evidence type="ECO:0000256" key="10">
    <source>
        <dbReference type="ARBA" id="ARBA00024574"/>
    </source>
</evidence>
<evidence type="ECO:0000256" key="5">
    <source>
        <dbReference type="ARBA" id="ARBA00022801"/>
    </source>
</evidence>
<protein>
    <recommendedName>
        <fullName evidence="11">xylan 1,4-beta-xylosidase</fullName>
        <ecNumber evidence="11">3.2.1.37</ecNumber>
    </recommendedName>
</protein>
<comment type="catalytic activity">
    <reaction evidence="10">
        <text>Hydrolysis of (1-&gt;4)-beta-D-xylans, to remove successive D-xylose residues from the non-reducing termini.</text>
        <dbReference type="EC" id="3.2.1.37"/>
    </reaction>
</comment>
<keyword evidence="15" id="KW-1185">Reference proteome</keyword>
<comment type="similarity">
    <text evidence="2">Belongs to the glycosyl hydrolase 3 family.</text>
</comment>
<dbReference type="SMART" id="SM01217">
    <property type="entry name" value="Fn3_like"/>
    <property type="match status" value="1"/>
</dbReference>
<dbReference type="InterPro" id="IPR026891">
    <property type="entry name" value="Fn3-like"/>
</dbReference>
<name>A0ABR3SEM0_9PEZI</name>
<evidence type="ECO:0000256" key="9">
    <source>
        <dbReference type="ARBA" id="ARBA00023326"/>
    </source>
</evidence>
<evidence type="ECO:0000256" key="11">
    <source>
        <dbReference type="ARBA" id="ARBA00026107"/>
    </source>
</evidence>
<evidence type="ECO:0000256" key="7">
    <source>
        <dbReference type="ARBA" id="ARBA00023277"/>
    </source>
</evidence>
<keyword evidence="3" id="KW-0858">Xylan degradation</keyword>
<dbReference type="EC" id="3.2.1.37" evidence="11"/>
<dbReference type="InterPro" id="IPR017853">
    <property type="entry name" value="GH"/>
</dbReference>
<dbReference type="SUPFAM" id="SSF49482">
    <property type="entry name" value="Aromatic compound dioxygenase"/>
    <property type="match status" value="1"/>
</dbReference>
<keyword evidence="4 12" id="KW-0732">Signal</keyword>
<dbReference type="InterPro" id="IPR001764">
    <property type="entry name" value="Glyco_hydro_3_N"/>
</dbReference>
<dbReference type="Pfam" id="PF00933">
    <property type="entry name" value="Glyco_hydro_3"/>
    <property type="match status" value="1"/>
</dbReference>
<evidence type="ECO:0000256" key="12">
    <source>
        <dbReference type="SAM" id="SignalP"/>
    </source>
</evidence>
<dbReference type="Gene3D" id="3.20.20.300">
    <property type="entry name" value="Glycoside hydrolase, family 3, N-terminal domain"/>
    <property type="match status" value="1"/>
</dbReference>
<dbReference type="SUPFAM" id="SSF51445">
    <property type="entry name" value="(Trans)glycosidases"/>
    <property type="match status" value="1"/>
</dbReference>
<dbReference type="InterPro" id="IPR002772">
    <property type="entry name" value="Glyco_hydro_3_C"/>
</dbReference>
<evidence type="ECO:0000256" key="3">
    <source>
        <dbReference type="ARBA" id="ARBA00022651"/>
    </source>
</evidence>
<evidence type="ECO:0000256" key="4">
    <source>
        <dbReference type="ARBA" id="ARBA00022729"/>
    </source>
</evidence>
<dbReference type="CDD" id="cd03457">
    <property type="entry name" value="intradiol_dioxygenase_like"/>
    <property type="match status" value="1"/>
</dbReference>
<dbReference type="EMBL" id="JAJVDC020000216">
    <property type="protein sequence ID" value="KAL1618072.1"/>
    <property type="molecule type" value="Genomic_DNA"/>
</dbReference>
<dbReference type="Gene3D" id="2.60.130.10">
    <property type="entry name" value="Aromatic compound dioxygenase"/>
    <property type="match status" value="1"/>
</dbReference>
<proteinExistence type="inferred from homology"/>
<organism evidence="14 15">
    <name type="scientific">Neofusicoccum ribis</name>
    <dbReference type="NCBI Taxonomy" id="45134"/>
    <lineage>
        <taxon>Eukaryota</taxon>
        <taxon>Fungi</taxon>
        <taxon>Dikarya</taxon>
        <taxon>Ascomycota</taxon>
        <taxon>Pezizomycotina</taxon>
        <taxon>Dothideomycetes</taxon>
        <taxon>Dothideomycetes incertae sedis</taxon>
        <taxon>Botryosphaeriales</taxon>
        <taxon>Botryosphaeriaceae</taxon>
        <taxon>Neofusicoccum</taxon>
    </lineage>
</organism>
<dbReference type="InterPro" id="IPR036881">
    <property type="entry name" value="Glyco_hydro_3_C_sf"/>
</dbReference>
<dbReference type="Gene3D" id="3.40.50.1700">
    <property type="entry name" value="Glycoside hydrolase family 3 C-terminal domain"/>
    <property type="match status" value="1"/>
</dbReference>
<evidence type="ECO:0000313" key="15">
    <source>
        <dbReference type="Proteomes" id="UP001521116"/>
    </source>
</evidence>
<feature type="domain" description="Fibronectin type III-like" evidence="13">
    <location>
        <begin position="1023"/>
        <end position="1093"/>
    </location>
</feature>
<feature type="signal peptide" evidence="12">
    <location>
        <begin position="1"/>
        <end position="22"/>
    </location>
</feature>